<dbReference type="GO" id="GO:0004175">
    <property type="term" value="F:endopeptidase activity"/>
    <property type="evidence" value="ECO:0007669"/>
    <property type="project" value="UniProtKB-ARBA"/>
</dbReference>
<dbReference type="InterPro" id="IPR003675">
    <property type="entry name" value="Rce1/LyrA-like_dom"/>
</dbReference>
<feature type="transmembrane region" description="Helical" evidence="2">
    <location>
        <begin position="117"/>
        <end position="139"/>
    </location>
</feature>
<evidence type="ECO:0000259" key="3">
    <source>
        <dbReference type="Pfam" id="PF02517"/>
    </source>
</evidence>
<comment type="caution">
    <text evidence="4">The sequence shown here is derived from an EMBL/GenBank/DDBJ whole genome shotgun (WGS) entry which is preliminary data.</text>
</comment>
<reference evidence="4" key="2">
    <citation type="submission" date="2020-09" db="EMBL/GenBank/DDBJ databases">
        <authorList>
            <person name="Sun Q."/>
            <person name="Ohkuma M."/>
        </authorList>
    </citation>
    <scope>NUCLEOTIDE SEQUENCE</scope>
    <source>
        <strain evidence="4">JCM 4518</strain>
    </source>
</reference>
<feature type="domain" description="CAAX prenyl protease 2/Lysostaphin resistance protein A-like" evidence="3">
    <location>
        <begin position="119"/>
        <end position="216"/>
    </location>
</feature>
<evidence type="ECO:0000256" key="1">
    <source>
        <dbReference type="SAM" id="MobiDB-lite"/>
    </source>
</evidence>
<feature type="transmembrane region" description="Helical" evidence="2">
    <location>
        <begin position="192"/>
        <end position="210"/>
    </location>
</feature>
<feature type="region of interest" description="Disordered" evidence="1">
    <location>
        <begin position="257"/>
        <end position="276"/>
    </location>
</feature>
<dbReference type="Proteomes" id="UP000644020">
    <property type="component" value="Unassembled WGS sequence"/>
</dbReference>
<dbReference type="GO" id="GO:0080120">
    <property type="term" value="P:CAAX-box protein maturation"/>
    <property type="evidence" value="ECO:0007669"/>
    <property type="project" value="UniProtKB-ARBA"/>
</dbReference>
<feature type="transmembrane region" description="Helical" evidence="2">
    <location>
        <begin position="230"/>
        <end position="249"/>
    </location>
</feature>
<gene>
    <name evidence="4" type="ORF">GCM10010305_60820</name>
</gene>
<keyword evidence="2" id="KW-0472">Membrane</keyword>
<organism evidence="4 5">
    <name type="scientific">Streptomyces termitum</name>
    <dbReference type="NCBI Taxonomy" id="67368"/>
    <lineage>
        <taxon>Bacteria</taxon>
        <taxon>Bacillati</taxon>
        <taxon>Actinomycetota</taxon>
        <taxon>Actinomycetes</taxon>
        <taxon>Kitasatosporales</taxon>
        <taxon>Streptomycetaceae</taxon>
        <taxon>Streptomyces</taxon>
    </lineage>
</organism>
<feature type="transmembrane region" description="Helical" evidence="2">
    <location>
        <begin position="16"/>
        <end position="39"/>
    </location>
</feature>
<reference evidence="4" key="1">
    <citation type="journal article" date="2014" name="Int. J. Syst. Evol. Microbiol.">
        <title>Complete genome sequence of Corynebacterium casei LMG S-19264T (=DSM 44701T), isolated from a smear-ripened cheese.</title>
        <authorList>
            <consortium name="US DOE Joint Genome Institute (JGI-PGF)"/>
            <person name="Walter F."/>
            <person name="Albersmeier A."/>
            <person name="Kalinowski J."/>
            <person name="Ruckert C."/>
        </authorList>
    </citation>
    <scope>NUCLEOTIDE SEQUENCE</scope>
    <source>
        <strain evidence="4">JCM 4518</strain>
    </source>
</reference>
<evidence type="ECO:0000313" key="4">
    <source>
        <dbReference type="EMBL" id="GHB09798.1"/>
    </source>
</evidence>
<accession>A0A918WBQ0</accession>
<feature type="transmembrane region" description="Helical" evidence="2">
    <location>
        <begin position="59"/>
        <end position="80"/>
    </location>
</feature>
<keyword evidence="2" id="KW-0812">Transmembrane</keyword>
<evidence type="ECO:0000256" key="2">
    <source>
        <dbReference type="SAM" id="Phobius"/>
    </source>
</evidence>
<proteinExistence type="predicted"/>
<keyword evidence="2" id="KW-1133">Transmembrane helix</keyword>
<keyword evidence="5" id="KW-1185">Reference proteome</keyword>
<evidence type="ECO:0000313" key="5">
    <source>
        <dbReference type="Proteomes" id="UP000644020"/>
    </source>
</evidence>
<sequence>MSTHRTPARQGRTLTWPWFLAVAVVYLAIIQVTGALIGVDTAGAKSEFPTTEAIVRNGLIPIVLSVVFGAAVVTWLGWWGDVLRYRAPVRRWVRFVPVSMLVAAVLAINYGNLADQSASMVLALIAMAVCVGIGEELMFRGVGVQVFKKAGFGEGKVALWSSVVFGAAHLSNAFGAGSQAILQAIVVSTSGYFFYLCLRVGGTLLLPMLVHGMWDFSLISNGVGTDPKTSPGLLLPLLLQVALIVLLLVRRRSVEPAAPAGDTTGGPAPAEPAPGR</sequence>
<name>A0A918WBQ0_9ACTN</name>
<feature type="transmembrane region" description="Helical" evidence="2">
    <location>
        <begin position="92"/>
        <end position="111"/>
    </location>
</feature>
<feature type="compositionally biased region" description="Low complexity" evidence="1">
    <location>
        <begin position="257"/>
        <end position="268"/>
    </location>
</feature>
<dbReference type="EMBL" id="BMUL01000026">
    <property type="protein sequence ID" value="GHB09798.1"/>
    <property type="molecule type" value="Genomic_DNA"/>
</dbReference>
<dbReference type="RefSeq" id="WP_189983296.1">
    <property type="nucleotide sequence ID" value="NZ_BMUL01000026.1"/>
</dbReference>
<protein>
    <recommendedName>
        <fullName evidence="3">CAAX prenyl protease 2/Lysostaphin resistance protein A-like domain-containing protein</fullName>
    </recommendedName>
</protein>
<dbReference type="Pfam" id="PF02517">
    <property type="entry name" value="Rce1-like"/>
    <property type="match status" value="1"/>
</dbReference>
<dbReference type="AlphaFoldDB" id="A0A918WBQ0"/>